<dbReference type="AlphaFoldDB" id="A0A6P4JAW0"/>
<dbReference type="OrthoDB" id="2359216at2759"/>
<gene>
    <name evidence="6" type="primary">LOC108081193</name>
</gene>
<evidence type="ECO:0000259" key="4">
    <source>
        <dbReference type="PROSITE" id="PS51827"/>
    </source>
</evidence>
<proteinExistence type="predicted"/>
<protein>
    <recommendedName>
        <fullName evidence="7">NF-kappa-B-repressing factor</fullName>
    </recommendedName>
</protein>
<evidence type="ECO:0000259" key="2">
    <source>
        <dbReference type="PROSITE" id="PS50174"/>
    </source>
</evidence>
<dbReference type="Pfam" id="PF11952">
    <property type="entry name" value="XTBD"/>
    <property type="match status" value="1"/>
</dbReference>
<feature type="region of interest" description="Disordered" evidence="1">
    <location>
        <begin position="1"/>
        <end position="40"/>
    </location>
</feature>
<dbReference type="Pfam" id="PF01424">
    <property type="entry name" value="R3H"/>
    <property type="match status" value="1"/>
</dbReference>
<dbReference type="InterPro" id="IPR021859">
    <property type="entry name" value="XTBD"/>
</dbReference>
<dbReference type="InterPro" id="IPR000467">
    <property type="entry name" value="G_patch_dom"/>
</dbReference>
<evidence type="ECO:0000313" key="6">
    <source>
        <dbReference type="RefSeq" id="XP_017031748.1"/>
    </source>
</evidence>
<accession>A0A6P4JAW0</accession>
<dbReference type="GO" id="GO:0003676">
    <property type="term" value="F:nucleic acid binding"/>
    <property type="evidence" value="ECO:0007669"/>
    <property type="project" value="UniProtKB-UniRule"/>
</dbReference>
<reference evidence="6" key="1">
    <citation type="submission" date="2025-08" db="UniProtKB">
        <authorList>
            <consortium name="RefSeq"/>
        </authorList>
    </citation>
    <scope>IDENTIFICATION</scope>
    <source>
        <strain evidence="6">14028-0561.14</strain>
        <tissue evidence="6">Whole fly</tissue>
    </source>
</reference>
<dbReference type="InterPro" id="IPR036867">
    <property type="entry name" value="R3H_dom_sf"/>
</dbReference>
<dbReference type="GeneID" id="108081193"/>
<feature type="domain" description="R3H" evidence="3">
    <location>
        <begin position="345"/>
        <end position="409"/>
    </location>
</feature>
<dbReference type="SUPFAM" id="SSF54768">
    <property type="entry name" value="dsRNA-binding domain-like"/>
    <property type="match status" value="1"/>
</dbReference>
<dbReference type="PROSITE" id="PS51827">
    <property type="entry name" value="XTBD"/>
    <property type="match status" value="1"/>
</dbReference>
<dbReference type="SMART" id="SM00443">
    <property type="entry name" value="G_patch"/>
    <property type="match status" value="1"/>
</dbReference>
<evidence type="ECO:0000259" key="3">
    <source>
        <dbReference type="PROSITE" id="PS51061"/>
    </source>
</evidence>
<dbReference type="Proteomes" id="UP001652661">
    <property type="component" value="Chromosome 3R"/>
</dbReference>
<keyword evidence="5" id="KW-1185">Reference proteome</keyword>
<dbReference type="InterPro" id="IPR034071">
    <property type="entry name" value="R3H_NRF"/>
</dbReference>
<name>A0A6P4JAW0_DROKI</name>
<feature type="region of interest" description="Disordered" evidence="1">
    <location>
        <begin position="130"/>
        <end position="157"/>
    </location>
</feature>
<dbReference type="SMART" id="SM00393">
    <property type="entry name" value="R3H"/>
    <property type="match status" value="1"/>
</dbReference>
<dbReference type="Gene3D" id="3.30.1370.50">
    <property type="entry name" value="R3H-like domain"/>
    <property type="match status" value="1"/>
</dbReference>
<evidence type="ECO:0008006" key="7">
    <source>
        <dbReference type="Google" id="ProtNLM"/>
    </source>
</evidence>
<dbReference type="RefSeq" id="XP_017031748.1">
    <property type="nucleotide sequence ID" value="XM_017176259.2"/>
</dbReference>
<feature type="domain" description="G-patch" evidence="2">
    <location>
        <begin position="299"/>
        <end position="344"/>
    </location>
</feature>
<dbReference type="SUPFAM" id="SSF82708">
    <property type="entry name" value="R3H domain"/>
    <property type="match status" value="1"/>
</dbReference>
<dbReference type="InterPro" id="IPR001374">
    <property type="entry name" value="R3H_dom"/>
</dbReference>
<evidence type="ECO:0000313" key="5">
    <source>
        <dbReference type="Proteomes" id="UP001652661"/>
    </source>
</evidence>
<sequence>MSAKAKRQRKEEDAPAGGGVTKPKQPKIKAKRQSDAGYGSGEWDVDSYRTEYESEEHWDLRRSFMLAHKDNFDEERLVCLAQTFVNMEFLGCKYPSETMHQVAEMSKEIAEDFRRKRALRLKRTFVSASDAAEQRAKGRRGAAANQPRAADSPKDSSNRFTRERLCFGGGEPIDLYQGLRFGPLILYLAGGRSCLRNSCTTFNIKYEERASQEQPPSDTTKYAEILLNDEVIASGQGENLKVAKMAAFKQALLLIQSHCYSIKLNATRETIKVEKSKNGVNINVTKESADSLGDRKLDASNKGYHMMRMMGWTGGGLGRQKQGREEPVGYLLKSNRTGLGSINLQGSLAEYRKLIENYVNSDDMRDMQFEPTFSKEERAAFHQMASRLGLRSNSYGTGESRRLLITKKVSYSTILTEVLCRRNHKFCERYFVQVPMQKAHLFPGHVAGLELENICE</sequence>
<dbReference type="PROSITE" id="PS51061">
    <property type="entry name" value="R3H"/>
    <property type="match status" value="1"/>
</dbReference>
<dbReference type="PANTHER" id="PTHR48430">
    <property type="entry name" value="PARTNER OF XRN-2 PROTEIN 1"/>
    <property type="match status" value="1"/>
</dbReference>
<dbReference type="CDD" id="cd02640">
    <property type="entry name" value="R3H_NRF"/>
    <property type="match status" value="1"/>
</dbReference>
<feature type="domain" description="XRN2-binding (XTBD)" evidence="4">
    <location>
        <begin position="45"/>
        <end position="129"/>
    </location>
</feature>
<dbReference type="PROSITE" id="PS50174">
    <property type="entry name" value="G_PATCH"/>
    <property type="match status" value="1"/>
</dbReference>
<evidence type="ECO:0000256" key="1">
    <source>
        <dbReference type="SAM" id="MobiDB-lite"/>
    </source>
</evidence>
<dbReference type="Pfam" id="PF01585">
    <property type="entry name" value="G-patch"/>
    <property type="match status" value="1"/>
</dbReference>
<dbReference type="PANTHER" id="PTHR48430:SF1">
    <property type="entry name" value="PARTNER OF XRN-2 PROTEIN 1"/>
    <property type="match status" value="1"/>
</dbReference>
<organism evidence="5 6">
    <name type="scientific">Drosophila kikkawai</name>
    <name type="common">Fruit fly</name>
    <dbReference type="NCBI Taxonomy" id="30033"/>
    <lineage>
        <taxon>Eukaryota</taxon>
        <taxon>Metazoa</taxon>
        <taxon>Ecdysozoa</taxon>
        <taxon>Arthropoda</taxon>
        <taxon>Hexapoda</taxon>
        <taxon>Insecta</taxon>
        <taxon>Pterygota</taxon>
        <taxon>Neoptera</taxon>
        <taxon>Endopterygota</taxon>
        <taxon>Diptera</taxon>
        <taxon>Brachycera</taxon>
        <taxon>Muscomorpha</taxon>
        <taxon>Ephydroidea</taxon>
        <taxon>Drosophilidae</taxon>
        <taxon>Drosophila</taxon>
        <taxon>Sophophora</taxon>
    </lineage>
</organism>